<evidence type="ECO:0000313" key="2">
    <source>
        <dbReference type="Proteomes" id="UP000078419"/>
    </source>
</evidence>
<reference evidence="2" key="1">
    <citation type="submission" date="2016-03" db="EMBL/GenBank/DDBJ databases">
        <authorList>
            <person name="Loux Valentin"/>
        </authorList>
    </citation>
    <scope>NUCLEOTIDE SEQUENCE [LARGE SCALE GENOMIC DNA]</scope>
    <source>
        <strain evidence="2">C1</strain>
    </source>
</reference>
<protein>
    <submittedName>
        <fullName evidence="1">Uncharacterized protein</fullName>
    </submittedName>
</protein>
<sequence length="52" mass="5794">MPTSREVLQEGKNEDQVDVSCVQLRADWKSISKDSAGKELHVQNGGFLVNFC</sequence>
<dbReference type="EMBL" id="FLLR01000233">
    <property type="protein sequence ID" value="SBO15126.1"/>
    <property type="molecule type" value="Genomic_DNA"/>
</dbReference>
<dbReference type="Proteomes" id="UP000078419">
    <property type="component" value="Unassembled WGS sequence"/>
</dbReference>
<dbReference type="AlphaFoldDB" id="A0AA45UUJ7"/>
<gene>
    <name evidence="1" type="ORF">ANAPC1_01506</name>
</gene>
<comment type="caution">
    <text evidence="1">The sequence shown here is derived from an EMBL/GenBank/DDBJ whole genome shotgun (WGS) entry which is preliminary data.</text>
</comment>
<organism evidence="1 2">
    <name type="scientific">Anaplasma phagocytophilum</name>
    <name type="common">Ehrlichia phagocytophila</name>
    <dbReference type="NCBI Taxonomy" id="948"/>
    <lineage>
        <taxon>Bacteria</taxon>
        <taxon>Pseudomonadati</taxon>
        <taxon>Pseudomonadota</taxon>
        <taxon>Alphaproteobacteria</taxon>
        <taxon>Rickettsiales</taxon>
        <taxon>Anaplasmataceae</taxon>
        <taxon>Anaplasma</taxon>
        <taxon>phagocytophilum group</taxon>
    </lineage>
</organism>
<name>A0AA45UUJ7_ANAPH</name>
<accession>A0AA45UUJ7</accession>
<proteinExistence type="predicted"/>
<evidence type="ECO:0000313" key="1">
    <source>
        <dbReference type="EMBL" id="SBO15126.1"/>
    </source>
</evidence>